<keyword evidence="2" id="KW-1185">Reference proteome</keyword>
<organism evidence="1 2">
    <name type="scientific">Shewanella fodinae</name>
    <dbReference type="NCBI Taxonomy" id="552357"/>
    <lineage>
        <taxon>Bacteria</taxon>
        <taxon>Pseudomonadati</taxon>
        <taxon>Pseudomonadota</taxon>
        <taxon>Gammaproteobacteria</taxon>
        <taxon>Alteromonadales</taxon>
        <taxon>Shewanellaceae</taxon>
        <taxon>Shewanella</taxon>
    </lineage>
</organism>
<name>A0A4R2F0T6_9GAMM</name>
<accession>A0A4R2F0T6</accession>
<proteinExistence type="predicted"/>
<evidence type="ECO:0008006" key="3">
    <source>
        <dbReference type="Google" id="ProtNLM"/>
    </source>
</evidence>
<evidence type="ECO:0000313" key="2">
    <source>
        <dbReference type="Proteomes" id="UP000294832"/>
    </source>
</evidence>
<dbReference type="EMBL" id="SLWF01000044">
    <property type="protein sequence ID" value="TCN77704.1"/>
    <property type="molecule type" value="Genomic_DNA"/>
</dbReference>
<dbReference type="OrthoDB" id="5862149at2"/>
<sequence length="200" mass="22897">MATREPTKPRSERPFAALHRDRWRSHMKNPSSQVALLTECGRATQRRFLADIATVMDTLVSNMCLRTRKIGSAQRNGFFLFTWQTIADKSGLPLWRVKQCAIRAIDNGWLESTQPRDTRTGESNRREWVCLASIKRITFKYLTVMGLKDAFSAAHQAAAKALKLKSERWNKPVKYLLTPITLLAKFRRAKQQLRAAAPPN</sequence>
<protein>
    <recommendedName>
        <fullName evidence="3">Replication protein</fullName>
    </recommendedName>
</protein>
<reference evidence="1 2" key="1">
    <citation type="submission" date="2019-03" db="EMBL/GenBank/DDBJ databases">
        <title>Freshwater and sediment microbial communities from various areas in North America, analyzing microbe dynamics in response to fracking.</title>
        <authorList>
            <person name="Lamendella R."/>
        </authorList>
    </citation>
    <scope>NUCLEOTIDE SEQUENCE [LARGE SCALE GENOMIC DNA]</scope>
    <source>
        <strain evidence="1 2">74A</strain>
    </source>
</reference>
<dbReference type="AlphaFoldDB" id="A0A4R2F0T6"/>
<evidence type="ECO:0000313" key="1">
    <source>
        <dbReference type="EMBL" id="TCN77704.1"/>
    </source>
</evidence>
<dbReference type="RefSeq" id="WP_133040489.1">
    <property type="nucleotide sequence ID" value="NZ_SLWF01000044.1"/>
</dbReference>
<comment type="caution">
    <text evidence="1">The sequence shown here is derived from an EMBL/GenBank/DDBJ whole genome shotgun (WGS) entry which is preliminary data.</text>
</comment>
<gene>
    <name evidence="1" type="ORF">EDC91_1445</name>
</gene>
<dbReference type="Proteomes" id="UP000294832">
    <property type="component" value="Unassembled WGS sequence"/>
</dbReference>